<accession>A0ACA9KP00</accession>
<dbReference type="EMBL" id="CAJVPT010002455">
    <property type="protein sequence ID" value="CAG8481529.1"/>
    <property type="molecule type" value="Genomic_DNA"/>
</dbReference>
<keyword evidence="2" id="KW-1185">Reference proteome</keyword>
<reference evidence="1" key="1">
    <citation type="submission" date="2021-06" db="EMBL/GenBank/DDBJ databases">
        <authorList>
            <person name="Kallberg Y."/>
            <person name="Tangrot J."/>
            <person name="Rosling A."/>
        </authorList>
    </citation>
    <scope>NUCLEOTIDE SEQUENCE</scope>
    <source>
        <strain evidence="1">CL356</strain>
    </source>
</reference>
<name>A0ACA9KP00_9GLOM</name>
<sequence>MSSNNMNTIKTTNTNTTNSNDRFSSWVLGSDPMDESSIFGGSYFLEEYDQDAGAASEDTFGFDQEPPQRQEYSQGNGQFRGGSLLSEILSCEIMERILGVRLLKTEMEIGYSFINQPMTDYLVSFHHPCYHTSLSIEKVEWHKLVHEKYRRRKDMETDIARVVPQWEGGEYSEEGALEDGRGV</sequence>
<dbReference type="Proteomes" id="UP000789525">
    <property type="component" value="Unassembled WGS sequence"/>
</dbReference>
<evidence type="ECO:0000313" key="2">
    <source>
        <dbReference type="Proteomes" id="UP000789525"/>
    </source>
</evidence>
<proteinExistence type="predicted"/>
<gene>
    <name evidence="1" type="ORF">ACOLOM_LOCUS2007</name>
</gene>
<comment type="caution">
    <text evidence="1">The sequence shown here is derived from an EMBL/GenBank/DDBJ whole genome shotgun (WGS) entry which is preliminary data.</text>
</comment>
<evidence type="ECO:0000313" key="1">
    <source>
        <dbReference type="EMBL" id="CAG8481529.1"/>
    </source>
</evidence>
<organism evidence="1 2">
    <name type="scientific">Acaulospora colombiana</name>
    <dbReference type="NCBI Taxonomy" id="27376"/>
    <lineage>
        <taxon>Eukaryota</taxon>
        <taxon>Fungi</taxon>
        <taxon>Fungi incertae sedis</taxon>
        <taxon>Mucoromycota</taxon>
        <taxon>Glomeromycotina</taxon>
        <taxon>Glomeromycetes</taxon>
        <taxon>Diversisporales</taxon>
        <taxon>Acaulosporaceae</taxon>
        <taxon>Acaulospora</taxon>
    </lineage>
</organism>
<protein>
    <submittedName>
        <fullName evidence="1">12897_t:CDS:1</fullName>
    </submittedName>
</protein>